<dbReference type="AlphaFoldDB" id="A0A9P0QLZ2"/>
<protein>
    <submittedName>
        <fullName evidence="4">U2 small nuclear ribonucleoprotein B</fullName>
    </submittedName>
</protein>
<dbReference type="EMBL" id="CAKXYY010000002">
    <property type="protein sequence ID" value="CAH2350966.1"/>
    <property type="molecule type" value="Genomic_DNA"/>
</dbReference>
<keyword evidence="1" id="KW-0694">RNA-binding</keyword>
<dbReference type="InterPro" id="IPR000504">
    <property type="entry name" value="RRM_dom"/>
</dbReference>
<dbReference type="Proteomes" id="UP000837801">
    <property type="component" value="Unassembled WGS sequence"/>
</dbReference>
<evidence type="ECO:0000313" key="5">
    <source>
        <dbReference type="Proteomes" id="UP000837801"/>
    </source>
</evidence>
<feature type="region of interest" description="Disordered" evidence="2">
    <location>
        <begin position="1"/>
        <end position="31"/>
    </location>
</feature>
<sequence>MVKNPKRPSTDGAQPEKSKKPKKNDSIYESQPPSQTLYVKNINDKINIHTVKHSLYLLFSTYGDVVDIVLNYKVHSMRGQAHIIFGNIQSSIIAMRSLQNFKFFEKELQIQYSKSPSKIITSTDEAHGSEDALPLAVEAV</sequence>
<dbReference type="PROSITE" id="PS50102">
    <property type="entry name" value="RRM"/>
    <property type="match status" value="1"/>
</dbReference>
<keyword evidence="5" id="KW-1185">Reference proteome</keyword>
<dbReference type="Gene3D" id="3.30.70.330">
    <property type="match status" value="1"/>
</dbReference>
<gene>
    <name evidence="4" type="ORF">CLIB1423_02S09186</name>
</gene>
<dbReference type="GO" id="GO:1990904">
    <property type="term" value="C:ribonucleoprotein complex"/>
    <property type="evidence" value="ECO:0007669"/>
    <property type="project" value="UniProtKB-KW"/>
</dbReference>
<dbReference type="OrthoDB" id="277802at2759"/>
<reference evidence="4" key="1">
    <citation type="submission" date="2022-03" db="EMBL/GenBank/DDBJ databases">
        <authorList>
            <person name="Legras J.-L."/>
            <person name="Devillers H."/>
            <person name="Grondin C."/>
        </authorList>
    </citation>
    <scope>NUCLEOTIDE SEQUENCE</scope>
    <source>
        <strain evidence="4">CLIB 1423</strain>
    </source>
</reference>
<feature type="domain" description="RRM" evidence="3">
    <location>
        <begin position="35"/>
        <end position="115"/>
    </location>
</feature>
<dbReference type="FunFam" id="3.30.70.330:FF:000039">
    <property type="entry name" value="U1 small nuclear ribonucleoprotein A"/>
    <property type="match status" value="1"/>
</dbReference>
<evidence type="ECO:0000256" key="2">
    <source>
        <dbReference type="SAM" id="MobiDB-lite"/>
    </source>
</evidence>
<name>A0A9P0QLZ2_9ASCO</name>
<dbReference type="SMART" id="SM00360">
    <property type="entry name" value="RRM"/>
    <property type="match status" value="1"/>
</dbReference>
<evidence type="ECO:0000256" key="1">
    <source>
        <dbReference type="PROSITE-ProRule" id="PRU00176"/>
    </source>
</evidence>
<evidence type="ECO:0000259" key="3">
    <source>
        <dbReference type="PROSITE" id="PS50102"/>
    </source>
</evidence>
<evidence type="ECO:0000313" key="4">
    <source>
        <dbReference type="EMBL" id="CAH2350966.1"/>
    </source>
</evidence>
<accession>A0A9P0QLZ2</accession>
<dbReference type="Pfam" id="PF13893">
    <property type="entry name" value="RRM_5"/>
    <property type="match status" value="1"/>
</dbReference>
<organism evidence="4 5">
    <name type="scientific">[Candida] railenensis</name>
    <dbReference type="NCBI Taxonomy" id="45579"/>
    <lineage>
        <taxon>Eukaryota</taxon>
        <taxon>Fungi</taxon>
        <taxon>Dikarya</taxon>
        <taxon>Ascomycota</taxon>
        <taxon>Saccharomycotina</taxon>
        <taxon>Pichiomycetes</taxon>
        <taxon>Debaryomycetaceae</taxon>
        <taxon>Kurtzmaniella</taxon>
    </lineage>
</organism>
<dbReference type="InterPro" id="IPR035979">
    <property type="entry name" value="RBD_domain_sf"/>
</dbReference>
<dbReference type="GO" id="GO:0003723">
    <property type="term" value="F:RNA binding"/>
    <property type="evidence" value="ECO:0007669"/>
    <property type="project" value="UniProtKB-UniRule"/>
</dbReference>
<keyword evidence="4" id="KW-0687">Ribonucleoprotein</keyword>
<feature type="compositionally biased region" description="Basic and acidic residues" evidence="2">
    <location>
        <begin position="14"/>
        <end position="26"/>
    </location>
</feature>
<dbReference type="InterPro" id="IPR012677">
    <property type="entry name" value="Nucleotide-bd_a/b_plait_sf"/>
</dbReference>
<dbReference type="CDD" id="cd12246">
    <property type="entry name" value="RRM1_U1A_like"/>
    <property type="match status" value="1"/>
</dbReference>
<comment type="caution">
    <text evidence="4">The sequence shown here is derived from an EMBL/GenBank/DDBJ whole genome shotgun (WGS) entry which is preliminary data.</text>
</comment>
<proteinExistence type="predicted"/>
<dbReference type="SUPFAM" id="SSF54928">
    <property type="entry name" value="RNA-binding domain, RBD"/>
    <property type="match status" value="1"/>
</dbReference>